<evidence type="ECO:0000313" key="1">
    <source>
        <dbReference type="EMBL" id="MDQ5768798.1"/>
    </source>
</evidence>
<organism evidence="2">
    <name type="scientific">Thiothrix subterranea</name>
    <dbReference type="NCBI Taxonomy" id="2735563"/>
    <lineage>
        <taxon>Bacteria</taxon>
        <taxon>Pseudomonadati</taxon>
        <taxon>Pseudomonadota</taxon>
        <taxon>Gammaproteobacteria</taxon>
        <taxon>Thiotrichales</taxon>
        <taxon>Thiotrichaceae</taxon>
        <taxon>Thiothrix</taxon>
    </lineage>
</organism>
<gene>
    <name evidence="1" type="ORF">RCC75_09675</name>
    <name evidence="2" type="ORF">RCG00_19830</name>
</gene>
<dbReference type="InterPro" id="IPR010985">
    <property type="entry name" value="Ribbon_hlx_hlx"/>
</dbReference>
<accession>A0AA51MMA3</accession>
<dbReference type="Proteomes" id="UP001223336">
    <property type="component" value="Unassembled WGS sequence"/>
</dbReference>
<dbReference type="Proteomes" id="UP001229862">
    <property type="component" value="Chromosome"/>
</dbReference>
<evidence type="ECO:0000313" key="2">
    <source>
        <dbReference type="EMBL" id="WML86520.1"/>
    </source>
</evidence>
<proteinExistence type="predicted"/>
<evidence type="ECO:0008006" key="4">
    <source>
        <dbReference type="Google" id="ProtNLM"/>
    </source>
</evidence>
<keyword evidence="3" id="KW-1185">Reference proteome</keyword>
<reference evidence="2 3" key="1">
    <citation type="submission" date="2023-08" db="EMBL/GenBank/DDBJ databases">
        <title>New molecular markers tilS and rpoB for phylogenetic and monitoring studies of the genus Thiothrix biodiversity.</title>
        <authorList>
            <person name="Ravin N.V."/>
            <person name="Smolyakov D."/>
            <person name="Markov N.D."/>
            <person name="Beletsky A.V."/>
            <person name="Mardanov A.V."/>
            <person name="Rudenko T.S."/>
            <person name="Grabovich M.Y."/>
        </authorList>
    </citation>
    <scope>NUCLEOTIDE SEQUENCE</scope>
    <source>
        <strain evidence="2">DNT52</strain>
        <strain evidence="1 3">H33</strain>
    </source>
</reference>
<dbReference type="RefSeq" id="WP_308134766.1">
    <property type="nucleotide sequence ID" value="NZ_CP133197.1"/>
</dbReference>
<dbReference type="SUPFAM" id="SSF47598">
    <property type="entry name" value="Ribbon-helix-helix"/>
    <property type="match status" value="1"/>
</dbReference>
<evidence type="ECO:0000313" key="3">
    <source>
        <dbReference type="Proteomes" id="UP001223336"/>
    </source>
</evidence>
<protein>
    <recommendedName>
        <fullName evidence="4">CopG family transcriptional regulator</fullName>
    </recommendedName>
</protein>
<name>A0AA51MMA3_9GAMM</name>
<dbReference type="AlphaFoldDB" id="A0AA51MMA3"/>
<dbReference type="EMBL" id="JAVFKN010000011">
    <property type="protein sequence ID" value="MDQ5768798.1"/>
    <property type="molecule type" value="Genomic_DNA"/>
</dbReference>
<dbReference type="GO" id="GO:0006355">
    <property type="term" value="P:regulation of DNA-templated transcription"/>
    <property type="evidence" value="ECO:0007669"/>
    <property type="project" value="InterPro"/>
</dbReference>
<dbReference type="EMBL" id="CP133217">
    <property type="protein sequence ID" value="WML86520.1"/>
    <property type="molecule type" value="Genomic_DNA"/>
</dbReference>
<sequence>MTNFTITLDDEDLKQARIAAVQQGTSLNAIIRNFIKEFISCNQRYQQTTDRILKKAEASAFSSTGRKWTREELYER</sequence>